<reference evidence="3" key="1">
    <citation type="submission" date="2015-12" db="EMBL/GenBank/DDBJ databases">
        <title>Update maize B73 reference genome by single molecule sequencing technologies.</title>
        <authorList>
            <consortium name="Maize Genome Sequencing Project"/>
            <person name="Ware D."/>
        </authorList>
    </citation>
    <scope>NUCLEOTIDE SEQUENCE [LARGE SCALE GENOMIC DNA]</scope>
    <source>
        <strain evidence="3">cv. B73</strain>
    </source>
</reference>
<dbReference type="InParanoid" id="A0A804NFC7"/>
<feature type="compositionally biased region" description="Polar residues" evidence="1">
    <location>
        <begin position="20"/>
        <end position="29"/>
    </location>
</feature>
<dbReference type="AlphaFoldDB" id="A0A804NFC7"/>
<name>A0A804NFC7_MAIZE</name>
<feature type="compositionally biased region" description="Pro residues" evidence="1">
    <location>
        <begin position="137"/>
        <end position="149"/>
    </location>
</feature>
<dbReference type="Gramene" id="Zm00001eb157030_T001">
    <property type="protein sequence ID" value="Zm00001eb157030_P001"/>
    <property type="gene ID" value="Zm00001eb157030"/>
</dbReference>
<feature type="region of interest" description="Disordered" evidence="1">
    <location>
        <begin position="1"/>
        <end position="61"/>
    </location>
</feature>
<reference evidence="2" key="2">
    <citation type="submission" date="2019-07" db="EMBL/GenBank/DDBJ databases">
        <authorList>
            <person name="Seetharam A."/>
            <person name="Woodhouse M."/>
            <person name="Cannon E."/>
        </authorList>
    </citation>
    <scope>NUCLEOTIDE SEQUENCE [LARGE SCALE GENOMIC DNA]</scope>
    <source>
        <strain evidence="2">cv. B73</strain>
    </source>
</reference>
<proteinExistence type="predicted"/>
<evidence type="ECO:0000256" key="1">
    <source>
        <dbReference type="SAM" id="MobiDB-lite"/>
    </source>
</evidence>
<feature type="region of interest" description="Disordered" evidence="1">
    <location>
        <begin position="75"/>
        <end position="113"/>
    </location>
</feature>
<dbReference type="Proteomes" id="UP000007305">
    <property type="component" value="Chromosome 3"/>
</dbReference>
<feature type="compositionally biased region" description="Gly residues" evidence="1">
    <location>
        <begin position="185"/>
        <end position="199"/>
    </location>
</feature>
<protein>
    <submittedName>
        <fullName evidence="2">Uncharacterized protein</fullName>
    </submittedName>
</protein>
<evidence type="ECO:0000313" key="2">
    <source>
        <dbReference type="EnsemblPlants" id="Zm00001eb157030_P001"/>
    </source>
</evidence>
<reference evidence="2" key="3">
    <citation type="submission" date="2021-05" db="UniProtKB">
        <authorList>
            <consortium name="EnsemblPlants"/>
        </authorList>
    </citation>
    <scope>IDENTIFICATION</scope>
    <source>
        <strain evidence="2">cv. B73</strain>
    </source>
</reference>
<organism evidence="2 3">
    <name type="scientific">Zea mays</name>
    <name type="common">Maize</name>
    <dbReference type="NCBI Taxonomy" id="4577"/>
    <lineage>
        <taxon>Eukaryota</taxon>
        <taxon>Viridiplantae</taxon>
        <taxon>Streptophyta</taxon>
        <taxon>Embryophyta</taxon>
        <taxon>Tracheophyta</taxon>
        <taxon>Spermatophyta</taxon>
        <taxon>Magnoliopsida</taxon>
        <taxon>Liliopsida</taxon>
        <taxon>Poales</taxon>
        <taxon>Poaceae</taxon>
        <taxon>PACMAD clade</taxon>
        <taxon>Panicoideae</taxon>
        <taxon>Andropogonodae</taxon>
        <taxon>Andropogoneae</taxon>
        <taxon>Tripsacinae</taxon>
        <taxon>Zea</taxon>
    </lineage>
</organism>
<accession>A0A804NFC7</accession>
<feature type="region of interest" description="Disordered" evidence="1">
    <location>
        <begin position="137"/>
        <end position="203"/>
    </location>
</feature>
<evidence type="ECO:0000313" key="3">
    <source>
        <dbReference type="Proteomes" id="UP000007305"/>
    </source>
</evidence>
<keyword evidence="3" id="KW-1185">Reference proteome</keyword>
<dbReference type="EnsemblPlants" id="Zm00001eb157030_T001">
    <property type="protein sequence ID" value="Zm00001eb157030_P001"/>
    <property type="gene ID" value="Zm00001eb157030"/>
</dbReference>
<feature type="compositionally biased region" description="Pro residues" evidence="1">
    <location>
        <begin position="45"/>
        <end position="58"/>
    </location>
</feature>
<sequence length="225" mass="23855">MHAACSCPYGTSVPRPKCRSTLSTKSGSAFTHPLLPSPAAFTVPLPFPTAPTSSPPQSPRRLYHVPTITAAARSHLGYSRPGSSPQSPQRPDPTSPSPWHTPELPASPKIRPRSSIVDRACNLNLHHIAAIASTPPPRALVLTAPPPPRTSSRGANTAPPRASLPPRSPEVRARSTPQRFLPRRGAGGDGGVATSGEGGCRGRHALRFRSSVAHSSRLRFPWASR</sequence>